<dbReference type="InterPro" id="IPR016181">
    <property type="entry name" value="Acyl_CoA_acyltransferase"/>
</dbReference>
<proteinExistence type="predicted"/>
<protein>
    <submittedName>
        <fullName evidence="2">Acetyltransferase protein</fullName>
    </submittedName>
</protein>
<dbReference type="InterPro" id="IPR051908">
    <property type="entry name" value="Ribosomal_N-acetyltransferase"/>
</dbReference>
<dbReference type="Pfam" id="PF00583">
    <property type="entry name" value="Acetyltransf_1"/>
    <property type="match status" value="1"/>
</dbReference>
<evidence type="ECO:0000313" key="3">
    <source>
        <dbReference type="Proteomes" id="UP000009045"/>
    </source>
</evidence>
<gene>
    <name evidence="2" type="ordered locus">SM11_chr0959</name>
</gene>
<evidence type="ECO:0000259" key="1">
    <source>
        <dbReference type="PROSITE" id="PS51186"/>
    </source>
</evidence>
<dbReference type="KEGG" id="smx:SM11_chr0959"/>
<accession>F7X2M4</accession>
<evidence type="ECO:0000313" key="2">
    <source>
        <dbReference type="EMBL" id="AEH78236.1"/>
    </source>
</evidence>
<dbReference type="HOGENOM" id="CLU_013985_3_2_5"/>
<name>F7X2M4_SINMM</name>
<dbReference type="EMBL" id="CP001830">
    <property type="protein sequence ID" value="AEH78236.1"/>
    <property type="molecule type" value="Genomic_DNA"/>
</dbReference>
<dbReference type="PANTHER" id="PTHR43441:SF2">
    <property type="entry name" value="FAMILY ACETYLTRANSFERASE, PUTATIVE (AFU_ORTHOLOGUE AFUA_7G00850)-RELATED"/>
    <property type="match status" value="1"/>
</dbReference>
<dbReference type="AlphaFoldDB" id="F7X2M4"/>
<dbReference type="Gene3D" id="3.40.630.30">
    <property type="match status" value="1"/>
</dbReference>
<dbReference type="PROSITE" id="PS51186">
    <property type="entry name" value="GNAT"/>
    <property type="match status" value="1"/>
</dbReference>
<dbReference type="Proteomes" id="UP000009045">
    <property type="component" value="Chromosome"/>
</dbReference>
<dbReference type="GO" id="GO:0008999">
    <property type="term" value="F:protein-N-terminal-alanine acetyltransferase activity"/>
    <property type="evidence" value="ECO:0007669"/>
    <property type="project" value="TreeGrafter"/>
</dbReference>
<dbReference type="InterPro" id="IPR000182">
    <property type="entry name" value="GNAT_dom"/>
</dbReference>
<dbReference type="SUPFAM" id="SSF55729">
    <property type="entry name" value="Acyl-CoA N-acyltransferases (Nat)"/>
    <property type="match status" value="1"/>
</dbReference>
<dbReference type="CDD" id="cd04301">
    <property type="entry name" value="NAT_SF"/>
    <property type="match status" value="1"/>
</dbReference>
<dbReference type="PANTHER" id="PTHR43441">
    <property type="entry name" value="RIBOSOMAL-PROTEIN-SERINE ACETYLTRANSFERASE"/>
    <property type="match status" value="1"/>
</dbReference>
<feature type="domain" description="N-acetyltransferase" evidence="1">
    <location>
        <begin position="2"/>
        <end position="167"/>
    </location>
</feature>
<dbReference type="GO" id="GO:1990189">
    <property type="term" value="F:protein N-terminal-serine acetyltransferase activity"/>
    <property type="evidence" value="ECO:0007669"/>
    <property type="project" value="TreeGrafter"/>
</dbReference>
<organism evidence="2 3">
    <name type="scientific">Sinorhizobium meliloti (strain SM11)</name>
    <dbReference type="NCBI Taxonomy" id="707241"/>
    <lineage>
        <taxon>Bacteria</taxon>
        <taxon>Pseudomonadati</taxon>
        <taxon>Pseudomonadota</taxon>
        <taxon>Alphaproteobacteria</taxon>
        <taxon>Hyphomicrobiales</taxon>
        <taxon>Rhizobiaceae</taxon>
        <taxon>Sinorhizobium/Ensifer group</taxon>
        <taxon>Sinorhizobium</taxon>
    </lineage>
</organism>
<reference evidence="2 3" key="1">
    <citation type="journal article" date="2011" name="J. Biotechnol.">
        <title>The complete genome sequence of the dominant Sinorhizobium meliloti field isolate SM11 extends the S. meliloti pan-genome.</title>
        <authorList>
            <person name="Schneiker-Bekel S."/>
            <person name="Wibberg D."/>
            <person name="Bekel T."/>
            <person name="Blom J."/>
            <person name="Linke B."/>
            <person name="Neuweger H."/>
            <person name="Stiens M."/>
            <person name="Vorholter F.J."/>
            <person name="Weidner S."/>
            <person name="Goesmann A."/>
            <person name="Puhler A."/>
            <person name="Schluter A."/>
        </authorList>
    </citation>
    <scope>NUCLEOTIDE SEQUENCE [LARGE SCALE GENOMIC DNA]</scope>
    <source>
        <strain evidence="2 3">SM11</strain>
    </source>
</reference>
<dbReference type="GO" id="GO:0005737">
    <property type="term" value="C:cytoplasm"/>
    <property type="evidence" value="ECO:0007669"/>
    <property type="project" value="TreeGrafter"/>
</dbReference>
<sequence length="175" mass="19799">MMNLIDFETKHFPVLRSWLSSERDVVQWGGPDLTYPITDDQLEQMIIDGTTAPPKRLSWMAVNATQALVGHIQLAVDWRNGVARIGRVMVAPTMRGQGLAKSLLEAALEQAFSHPEIERTELNVYSWNSAAIRTYNKVGFFHEGVRRSSVKVGDERWDTAIMSMLRSEWEAGLPK</sequence>